<keyword evidence="12" id="KW-1185">Reference proteome</keyword>
<evidence type="ECO:0000256" key="3">
    <source>
        <dbReference type="ARBA" id="ARBA00022982"/>
    </source>
</evidence>
<dbReference type="PANTHER" id="PTHR45663:SF11">
    <property type="entry name" value="GEO12009P1"/>
    <property type="match status" value="1"/>
</dbReference>
<dbReference type="SUPFAM" id="SSF52833">
    <property type="entry name" value="Thioredoxin-like"/>
    <property type="match status" value="1"/>
</dbReference>
<gene>
    <name evidence="11" type="primary">trxA</name>
    <name evidence="11" type="ORF">GO988_03055</name>
</gene>
<keyword evidence="2" id="KW-0813">Transport</keyword>
<dbReference type="PROSITE" id="PS51352">
    <property type="entry name" value="THIOREDOXIN_2"/>
    <property type="match status" value="1"/>
</dbReference>
<dbReference type="PROSITE" id="PS00194">
    <property type="entry name" value="THIOREDOXIN_1"/>
    <property type="match status" value="1"/>
</dbReference>
<dbReference type="InterPro" id="IPR013766">
    <property type="entry name" value="Thioredoxin_domain"/>
</dbReference>
<feature type="site" description="Deprotonates C-terminal active site Cys" evidence="8">
    <location>
        <position position="27"/>
    </location>
</feature>
<comment type="caution">
    <text evidence="11">The sequence shown here is derived from an EMBL/GenBank/DDBJ whole genome shotgun (WGS) entry which is preliminary data.</text>
</comment>
<feature type="domain" description="Thioredoxin" evidence="10">
    <location>
        <begin position="1"/>
        <end position="101"/>
    </location>
</feature>
<evidence type="ECO:0000256" key="4">
    <source>
        <dbReference type="ARBA" id="ARBA00023157"/>
    </source>
</evidence>
<dbReference type="AlphaFoldDB" id="A0A7K1TA56"/>
<feature type="active site" description="Nucleophile" evidence="8">
    <location>
        <position position="29"/>
    </location>
</feature>
<feature type="disulfide bond" description="Redox-active" evidence="9">
    <location>
        <begin position="26"/>
        <end position="29"/>
    </location>
</feature>
<comment type="similarity">
    <text evidence="1 7">Belongs to the thioredoxin family.</text>
</comment>
<dbReference type="Gene3D" id="3.40.30.10">
    <property type="entry name" value="Glutaredoxin"/>
    <property type="match status" value="1"/>
</dbReference>
<dbReference type="EMBL" id="WQKZ01000001">
    <property type="protein sequence ID" value="MVN75296.1"/>
    <property type="molecule type" value="Genomic_DNA"/>
</dbReference>
<evidence type="ECO:0000256" key="6">
    <source>
        <dbReference type="NCBIfam" id="TIGR01068"/>
    </source>
</evidence>
<dbReference type="NCBIfam" id="TIGR01068">
    <property type="entry name" value="thioredoxin"/>
    <property type="match status" value="1"/>
</dbReference>
<feature type="active site" description="Nucleophile" evidence="8">
    <location>
        <position position="26"/>
    </location>
</feature>
<evidence type="ECO:0000256" key="8">
    <source>
        <dbReference type="PIRSR" id="PIRSR000077-1"/>
    </source>
</evidence>
<feature type="site" description="Contributes to redox potential value" evidence="8">
    <location>
        <position position="28"/>
    </location>
</feature>
<proteinExistence type="inferred from homology"/>
<evidence type="ECO:0000259" key="10">
    <source>
        <dbReference type="PROSITE" id="PS51352"/>
    </source>
</evidence>
<organism evidence="11 12">
    <name type="scientific">Hymenobacter ginkgonis</name>
    <dbReference type="NCBI Taxonomy" id="2682976"/>
    <lineage>
        <taxon>Bacteria</taxon>
        <taxon>Pseudomonadati</taxon>
        <taxon>Bacteroidota</taxon>
        <taxon>Cytophagia</taxon>
        <taxon>Cytophagales</taxon>
        <taxon>Hymenobacteraceae</taxon>
        <taxon>Hymenobacter</taxon>
    </lineage>
</organism>
<dbReference type="InterPro" id="IPR036249">
    <property type="entry name" value="Thioredoxin-like_sf"/>
</dbReference>
<protein>
    <recommendedName>
        <fullName evidence="6 7">Thioredoxin</fullName>
    </recommendedName>
</protein>
<keyword evidence="5 9" id="KW-0676">Redox-active center</keyword>
<evidence type="ECO:0000313" key="11">
    <source>
        <dbReference type="EMBL" id="MVN75296.1"/>
    </source>
</evidence>
<evidence type="ECO:0000256" key="1">
    <source>
        <dbReference type="ARBA" id="ARBA00008987"/>
    </source>
</evidence>
<name>A0A7K1TA56_9BACT</name>
<dbReference type="RefSeq" id="WP_157562047.1">
    <property type="nucleotide sequence ID" value="NZ_WQKZ01000001.1"/>
</dbReference>
<reference evidence="11 12" key="1">
    <citation type="submission" date="2019-12" db="EMBL/GenBank/DDBJ databases">
        <title>Hymenobacter sp. HMF4947 Genome sequencing and assembly.</title>
        <authorList>
            <person name="Kang H."/>
            <person name="Cha I."/>
            <person name="Kim H."/>
            <person name="Joh K."/>
        </authorList>
    </citation>
    <scope>NUCLEOTIDE SEQUENCE [LARGE SCALE GENOMIC DNA]</scope>
    <source>
        <strain evidence="11 12">HMF4947</strain>
    </source>
</reference>
<sequence length="101" mass="11171">MPRKSFSELINSPGMPVLVDFYADWCGPCKTMAPILQQVAAQHEGKLRIIKIDVDKNQAVAQQFRVQSIPTLILFHKGQPVWRQAGVVPAAQLTQAVGAYL</sequence>
<keyword evidence="4 9" id="KW-1015">Disulfide bond</keyword>
<evidence type="ECO:0000256" key="2">
    <source>
        <dbReference type="ARBA" id="ARBA00022448"/>
    </source>
</evidence>
<keyword evidence="3" id="KW-0249">Electron transport</keyword>
<evidence type="ECO:0000313" key="12">
    <source>
        <dbReference type="Proteomes" id="UP000441336"/>
    </source>
</evidence>
<dbReference type="InterPro" id="IPR017937">
    <property type="entry name" value="Thioredoxin_CS"/>
</dbReference>
<feature type="site" description="Deprotonates C-terminal active site Cys" evidence="8">
    <location>
        <position position="20"/>
    </location>
</feature>
<dbReference type="GO" id="GO:0015035">
    <property type="term" value="F:protein-disulfide reductase activity"/>
    <property type="evidence" value="ECO:0007669"/>
    <property type="project" value="UniProtKB-UniRule"/>
</dbReference>
<dbReference type="PANTHER" id="PTHR45663">
    <property type="entry name" value="GEO12009P1"/>
    <property type="match status" value="1"/>
</dbReference>
<dbReference type="FunFam" id="3.40.30.10:FF:000001">
    <property type="entry name" value="Thioredoxin"/>
    <property type="match status" value="1"/>
</dbReference>
<evidence type="ECO:0000256" key="9">
    <source>
        <dbReference type="PIRSR" id="PIRSR000077-4"/>
    </source>
</evidence>
<dbReference type="InterPro" id="IPR005746">
    <property type="entry name" value="Thioredoxin"/>
</dbReference>
<evidence type="ECO:0000256" key="5">
    <source>
        <dbReference type="ARBA" id="ARBA00023284"/>
    </source>
</evidence>
<dbReference type="PIRSF" id="PIRSF000077">
    <property type="entry name" value="Thioredoxin"/>
    <property type="match status" value="1"/>
</dbReference>
<dbReference type="GO" id="GO:0005737">
    <property type="term" value="C:cytoplasm"/>
    <property type="evidence" value="ECO:0007669"/>
    <property type="project" value="TreeGrafter"/>
</dbReference>
<dbReference type="PRINTS" id="PR00421">
    <property type="entry name" value="THIOREDOXIN"/>
</dbReference>
<dbReference type="CDD" id="cd02947">
    <property type="entry name" value="TRX_family"/>
    <property type="match status" value="1"/>
</dbReference>
<dbReference type="Pfam" id="PF00085">
    <property type="entry name" value="Thioredoxin"/>
    <property type="match status" value="1"/>
</dbReference>
<evidence type="ECO:0000256" key="7">
    <source>
        <dbReference type="PIRNR" id="PIRNR000077"/>
    </source>
</evidence>
<accession>A0A7K1TA56</accession>
<dbReference type="Proteomes" id="UP000441336">
    <property type="component" value="Unassembled WGS sequence"/>
</dbReference>